<dbReference type="Proteomes" id="UP000752172">
    <property type="component" value="Unassembled WGS sequence"/>
</dbReference>
<organism evidence="2 3">
    <name type="scientific">Pseudomonas lactis</name>
    <dbReference type="NCBI Taxonomy" id="1615674"/>
    <lineage>
        <taxon>Bacteria</taxon>
        <taxon>Pseudomonadati</taxon>
        <taxon>Pseudomonadota</taxon>
        <taxon>Gammaproteobacteria</taxon>
        <taxon>Pseudomonadales</taxon>
        <taxon>Pseudomonadaceae</taxon>
        <taxon>Pseudomonas</taxon>
    </lineage>
</organism>
<gene>
    <name evidence="2" type="ORF">K8W20_21625</name>
</gene>
<proteinExistence type="predicted"/>
<reference evidence="2" key="1">
    <citation type="journal article" date="2021" name="PeerJ">
        <title>Extensive microbial diversity within the chicken gut microbiome revealed by metagenomics and culture.</title>
        <authorList>
            <person name="Gilroy R."/>
            <person name="Ravi A."/>
            <person name="Getino M."/>
            <person name="Pursley I."/>
            <person name="Horton D.L."/>
            <person name="Alikhan N.F."/>
            <person name="Baker D."/>
            <person name="Gharbi K."/>
            <person name="Hall N."/>
            <person name="Watson M."/>
            <person name="Adriaenssens E.M."/>
            <person name="Foster-Nyarko E."/>
            <person name="Jarju S."/>
            <person name="Secka A."/>
            <person name="Antonio M."/>
            <person name="Oren A."/>
            <person name="Chaudhuri R.R."/>
            <person name="La Ragione R."/>
            <person name="Hildebrand F."/>
            <person name="Pallen M.J."/>
        </authorList>
    </citation>
    <scope>NUCLEOTIDE SEQUENCE</scope>
    <source>
        <strain evidence="2">ChiSjej2B20-17149</strain>
    </source>
</reference>
<name>A0A921NKH0_9PSED</name>
<protein>
    <submittedName>
        <fullName evidence="2">Uncharacterized protein</fullName>
    </submittedName>
</protein>
<dbReference type="AlphaFoldDB" id="A0A921NKH0"/>
<keyword evidence="1" id="KW-1133">Transmembrane helix</keyword>
<evidence type="ECO:0000313" key="3">
    <source>
        <dbReference type="Proteomes" id="UP000752172"/>
    </source>
</evidence>
<evidence type="ECO:0000313" key="2">
    <source>
        <dbReference type="EMBL" id="HJH21293.1"/>
    </source>
</evidence>
<evidence type="ECO:0000256" key="1">
    <source>
        <dbReference type="SAM" id="Phobius"/>
    </source>
</evidence>
<accession>A0A921NKH0</accession>
<dbReference type="RefSeq" id="WP_278918101.1">
    <property type="nucleotide sequence ID" value="NZ_DYTS01000382.1"/>
</dbReference>
<comment type="caution">
    <text evidence="2">The sequence shown here is derived from an EMBL/GenBank/DDBJ whole genome shotgun (WGS) entry which is preliminary data.</text>
</comment>
<keyword evidence="1" id="KW-0812">Transmembrane</keyword>
<sequence length="108" mass="11357">MHDAPELKSDEPKSSKLAKAVAAGIVAVVVTASSFTLWASVGIYNSYEAASIAEIQAAAAESACARTHLSNANRNAVEIRRRDLTNLTKVCPSIDQQAKAFNPQPSSG</sequence>
<feature type="transmembrane region" description="Helical" evidence="1">
    <location>
        <begin position="20"/>
        <end position="44"/>
    </location>
</feature>
<reference evidence="2" key="2">
    <citation type="submission" date="2021-09" db="EMBL/GenBank/DDBJ databases">
        <authorList>
            <person name="Gilroy R."/>
        </authorList>
    </citation>
    <scope>NUCLEOTIDE SEQUENCE</scope>
    <source>
        <strain evidence="2">ChiSjej2B20-17149</strain>
    </source>
</reference>
<keyword evidence="1" id="KW-0472">Membrane</keyword>
<dbReference type="EMBL" id="DYTS01000382">
    <property type="protein sequence ID" value="HJH21293.1"/>
    <property type="molecule type" value="Genomic_DNA"/>
</dbReference>